<dbReference type="RefSeq" id="XP_019543303.3">
    <property type="nucleotide sequence ID" value="XM_019687758.3"/>
</dbReference>
<feature type="domain" description="HTH CENPB-type" evidence="7">
    <location>
        <begin position="53"/>
        <end position="128"/>
    </location>
</feature>
<accession>A0ABM1ZXW8</accession>
<dbReference type="Gene3D" id="1.10.10.60">
    <property type="entry name" value="Homeodomain-like"/>
    <property type="match status" value="1"/>
</dbReference>
<evidence type="ECO:0000256" key="4">
    <source>
        <dbReference type="PROSITE-ProRule" id="PRU00320"/>
    </source>
</evidence>
<feature type="domain" description="HTH psq-type" evidence="6">
    <location>
        <begin position="1"/>
        <end position="52"/>
    </location>
</feature>
<dbReference type="Proteomes" id="UP000069940">
    <property type="component" value="Unassembled WGS sequence"/>
</dbReference>
<dbReference type="InterPro" id="IPR007889">
    <property type="entry name" value="HTH_Psq"/>
</dbReference>
<proteinExistence type="predicted"/>
<name>A0ABM1ZXW8_AEDAL</name>
<keyword evidence="2 4" id="KW-0238">DNA-binding</keyword>
<dbReference type="GeneID" id="109414025"/>
<organism evidence="8 9">
    <name type="scientific">Aedes albopictus</name>
    <name type="common">Asian tiger mosquito</name>
    <name type="synonym">Stegomyia albopicta</name>
    <dbReference type="NCBI Taxonomy" id="7160"/>
    <lineage>
        <taxon>Eukaryota</taxon>
        <taxon>Metazoa</taxon>
        <taxon>Ecdysozoa</taxon>
        <taxon>Arthropoda</taxon>
        <taxon>Hexapoda</taxon>
        <taxon>Insecta</taxon>
        <taxon>Pterygota</taxon>
        <taxon>Neoptera</taxon>
        <taxon>Endopterygota</taxon>
        <taxon>Diptera</taxon>
        <taxon>Nematocera</taxon>
        <taxon>Culicoidea</taxon>
        <taxon>Culicidae</taxon>
        <taxon>Culicinae</taxon>
        <taxon>Aedini</taxon>
        <taxon>Aedes</taxon>
        <taxon>Stegomyia</taxon>
    </lineage>
</organism>
<reference evidence="8" key="2">
    <citation type="submission" date="2025-05" db="UniProtKB">
        <authorList>
            <consortium name="EnsemblMetazoa"/>
        </authorList>
    </citation>
    <scope>IDENTIFICATION</scope>
    <source>
        <strain evidence="8">Foshan</strain>
    </source>
</reference>
<dbReference type="Pfam" id="PF03221">
    <property type="entry name" value="HTH_Tnp_Tc5"/>
    <property type="match status" value="1"/>
</dbReference>
<evidence type="ECO:0000313" key="8">
    <source>
        <dbReference type="EnsemblMetazoa" id="AALFPA23_022659.P33622"/>
    </source>
</evidence>
<keyword evidence="9" id="KW-1185">Reference proteome</keyword>
<evidence type="ECO:0000259" key="6">
    <source>
        <dbReference type="PROSITE" id="PS50960"/>
    </source>
</evidence>
<comment type="subcellular location">
    <subcellularLocation>
        <location evidence="1 4">Nucleus</location>
    </subcellularLocation>
</comment>
<protein>
    <recommendedName>
        <fullName evidence="10">HTH CENPB-type domain-containing protein</fullName>
    </recommendedName>
</protein>
<evidence type="ECO:0008006" key="10">
    <source>
        <dbReference type="Google" id="ProtNLM"/>
    </source>
</evidence>
<feature type="DNA-binding region" description="H-T-H motif" evidence="4">
    <location>
        <begin position="28"/>
        <end position="48"/>
    </location>
</feature>
<keyword evidence="3 4" id="KW-0539">Nucleus</keyword>
<dbReference type="EnsemblMetazoa" id="AALFPA23_022659.R33622">
    <property type="protein sequence ID" value="AALFPA23_022659.P33622"/>
    <property type="gene ID" value="AALFPA23_022659"/>
</dbReference>
<feature type="region of interest" description="Disordered" evidence="5">
    <location>
        <begin position="395"/>
        <end position="436"/>
    </location>
</feature>
<reference evidence="9" key="1">
    <citation type="journal article" date="2015" name="Proc. Natl. Acad. Sci. U.S.A.">
        <title>Genome sequence of the Asian Tiger mosquito, Aedes albopictus, reveals insights into its biology, genetics, and evolution.</title>
        <authorList>
            <person name="Chen X.G."/>
            <person name="Jiang X."/>
            <person name="Gu J."/>
            <person name="Xu M."/>
            <person name="Wu Y."/>
            <person name="Deng Y."/>
            <person name="Zhang C."/>
            <person name="Bonizzoni M."/>
            <person name="Dermauw W."/>
            <person name="Vontas J."/>
            <person name="Armbruster P."/>
            <person name="Huang X."/>
            <person name="Yang Y."/>
            <person name="Zhang H."/>
            <person name="He W."/>
            <person name="Peng H."/>
            <person name="Liu Y."/>
            <person name="Wu K."/>
            <person name="Chen J."/>
            <person name="Lirakis M."/>
            <person name="Topalis P."/>
            <person name="Van Leeuwen T."/>
            <person name="Hall A.B."/>
            <person name="Jiang X."/>
            <person name="Thorpe C."/>
            <person name="Mueller R.L."/>
            <person name="Sun C."/>
            <person name="Waterhouse R.M."/>
            <person name="Yan G."/>
            <person name="Tu Z.J."/>
            <person name="Fang X."/>
            <person name="James A.A."/>
        </authorList>
    </citation>
    <scope>NUCLEOTIDE SEQUENCE [LARGE SCALE GENOMIC DNA]</scope>
    <source>
        <strain evidence="9">Foshan</strain>
    </source>
</reference>
<feature type="compositionally biased region" description="Acidic residues" evidence="5">
    <location>
        <begin position="413"/>
        <end position="423"/>
    </location>
</feature>
<evidence type="ECO:0000256" key="1">
    <source>
        <dbReference type="ARBA" id="ARBA00004123"/>
    </source>
</evidence>
<evidence type="ECO:0000256" key="3">
    <source>
        <dbReference type="ARBA" id="ARBA00023242"/>
    </source>
</evidence>
<dbReference type="SUPFAM" id="SSF46689">
    <property type="entry name" value="Homeodomain-like"/>
    <property type="match status" value="2"/>
</dbReference>
<evidence type="ECO:0000259" key="7">
    <source>
        <dbReference type="PROSITE" id="PS51253"/>
    </source>
</evidence>
<sequence>MPKRRRIQYTRESLVEALNAVDQGKMSLYKAAIHFGVPRTTLSTYQQDRDRKGKTGPTLTFTDAEEQLMVEWTREMYQKGLFCRANDLLEAARSILDDCPRTGKQKNRNLSTSWLRAFYKRHPKVTKYLRVDMEEPPELPQLKCYEAVFEHLDCPAIFNDPSRVFKYNEFKFGLCTGLQNYISGESSGSKSDLITTGIITSACGRLAFPSIIYPHDGTIPLELAATVPLFYGYGSSPKGTSTITTFFNYVTKVFYKYLMLNKMPLPVVLFVDGTRPNVSFRLWKACRSLGIHLVAFNPDASLNFNNKYFPPKTVLTTHIVEKMRDALLQWRETNGNSISEMNFAELLQPVVHNDVSSNLILCDWSRFTFYQWIQRRRLQIEDIEFVSANPSIAGTKSNAVSKQESKEEPTDVIGEEEEEEEEEKLILETDVGADEA</sequence>
<evidence type="ECO:0000256" key="5">
    <source>
        <dbReference type="SAM" id="MobiDB-lite"/>
    </source>
</evidence>
<evidence type="ECO:0000256" key="2">
    <source>
        <dbReference type="ARBA" id="ARBA00023125"/>
    </source>
</evidence>
<dbReference type="InterPro" id="IPR006600">
    <property type="entry name" value="HTH_CenpB_DNA-bd_dom"/>
</dbReference>
<dbReference type="PROSITE" id="PS50960">
    <property type="entry name" value="HTH_PSQ"/>
    <property type="match status" value="1"/>
</dbReference>
<evidence type="ECO:0000313" key="9">
    <source>
        <dbReference type="Proteomes" id="UP000069940"/>
    </source>
</evidence>
<dbReference type="InterPro" id="IPR009057">
    <property type="entry name" value="Homeodomain-like_sf"/>
</dbReference>
<dbReference type="PROSITE" id="PS51253">
    <property type="entry name" value="HTH_CENPB"/>
    <property type="match status" value="1"/>
</dbReference>
<dbReference type="Pfam" id="PF05225">
    <property type="entry name" value="HTH_psq"/>
    <property type="match status" value="1"/>
</dbReference>